<reference evidence="2 3" key="1">
    <citation type="journal article" date="2016" name="BMC Genomics">
        <title>Comparative genomics reveals Cyclospora cayetanensis possesses coccidia-like metabolism and invasion components but unique surface antigens.</title>
        <authorList>
            <person name="Liu S."/>
            <person name="Wang L."/>
            <person name="Zheng H."/>
            <person name="Xu Z."/>
            <person name="Roellig D.M."/>
            <person name="Li N."/>
            <person name="Frace M.A."/>
            <person name="Tang K."/>
            <person name="Arrowood M.J."/>
            <person name="Moss D.M."/>
            <person name="Zhang L."/>
            <person name="Feng Y."/>
            <person name="Xiao L."/>
        </authorList>
    </citation>
    <scope>NUCLEOTIDE SEQUENCE [LARGE SCALE GENOMIC DNA]</scope>
    <source>
        <strain evidence="2 3">CHN_HEN01</strain>
    </source>
</reference>
<feature type="compositionally biased region" description="Basic and acidic residues" evidence="1">
    <location>
        <begin position="27"/>
        <end position="39"/>
    </location>
</feature>
<sequence length="161" mass="18207">MLKAVCSCNGEAMGWFFFFLHAHQERHQQPRETRDERRISRAAAVSSCREKDALGSRKGRARLRKGAERAAAATPADTGDRQRDARRLSAPREASPCKTQEGRHTRSRTAEFLNEERAMSRYTVRKSAQGRTKRKEEAVDNVEVKRSQMTSSIGCKGEKPS</sequence>
<dbReference type="Proteomes" id="UP000095192">
    <property type="component" value="Unassembled WGS sequence"/>
</dbReference>
<dbReference type="VEuPathDB" id="ToxoDB:cyc_07701"/>
<gene>
    <name evidence="2" type="ORF">cyc_07701</name>
</gene>
<dbReference type="EMBL" id="JROU02000292">
    <property type="protein sequence ID" value="OEH79731.1"/>
    <property type="molecule type" value="Genomic_DNA"/>
</dbReference>
<comment type="caution">
    <text evidence="2">The sequence shown here is derived from an EMBL/GenBank/DDBJ whole genome shotgun (WGS) entry which is preliminary data.</text>
</comment>
<dbReference type="AlphaFoldDB" id="A0A1D3D8E8"/>
<proteinExistence type="predicted"/>
<protein>
    <submittedName>
        <fullName evidence="2">Uncharacterized protein</fullName>
    </submittedName>
</protein>
<evidence type="ECO:0000313" key="2">
    <source>
        <dbReference type="EMBL" id="OEH79731.1"/>
    </source>
</evidence>
<feature type="region of interest" description="Disordered" evidence="1">
    <location>
        <begin position="27"/>
        <end position="161"/>
    </location>
</feature>
<accession>A0A1D3D8E8</accession>
<evidence type="ECO:0000313" key="3">
    <source>
        <dbReference type="Proteomes" id="UP000095192"/>
    </source>
</evidence>
<dbReference type="InParanoid" id="A0A1D3D8E8"/>
<evidence type="ECO:0000256" key="1">
    <source>
        <dbReference type="SAM" id="MobiDB-lite"/>
    </source>
</evidence>
<name>A0A1D3D8E8_9EIME</name>
<keyword evidence="3" id="KW-1185">Reference proteome</keyword>
<organism evidence="2 3">
    <name type="scientific">Cyclospora cayetanensis</name>
    <dbReference type="NCBI Taxonomy" id="88456"/>
    <lineage>
        <taxon>Eukaryota</taxon>
        <taxon>Sar</taxon>
        <taxon>Alveolata</taxon>
        <taxon>Apicomplexa</taxon>
        <taxon>Conoidasida</taxon>
        <taxon>Coccidia</taxon>
        <taxon>Eucoccidiorida</taxon>
        <taxon>Eimeriorina</taxon>
        <taxon>Eimeriidae</taxon>
        <taxon>Cyclospora</taxon>
    </lineage>
</organism>
<feature type="compositionally biased region" description="Basic and acidic residues" evidence="1">
    <location>
        <begin position="78"/>
        <end position="87"/>
    </location>
</feature>
<feature type="compositionally biased region" description="Basic and acidic residues" evidence="1">
    <location>
        <begin position="134"/>
        <end position="146"/>
    </location>
</feature>